<evidence type="ECO:0000313" key="4">
    <source>
        <dbReference type="EMBL" id="MBD2536597.1"/>
    </source>
</evidence>
<dbReference type="Proteomes" id="UP000623440">
    <property type="component" value="Unassembled WGS sequence"/>
</dbReference>
<dbReference type="Pfam" id="PF03288">
    <property type="entry name" value="Pox_D5"/>
    <property type="match status" value="1"/>
</dbReference>
<organism evidence="4 5">
    <name type="scientific">Nostoc flagelliforme FACHB-838</name>
    <dbReference type="NCBI Taxonomy" id="2692904"/>
    <lineage>
        <taxon>Bacteria</taxon>
        <taxon>Bacillati</taxon>
        <taxon>Cyanobacteriota</taxon>
        <taxon>Cyanophyceae</taxon>
        <taxon>Nostocales</taxon>
        <taxon>Nostocaceae</taxon>
        <taxon>Nostoc</taxon>
    </lineage>
</organism>
<feature type="domain" description="Bacteriophage/plasmid primase P4 C-terminal" evidence="3">
    <location>
        <begin position="425"/>
        <end position="559"/>
    </location>
</feature>
<evidence type="ECO:0000256" key="1">
    <source>
        <dbReference type="ARBA" id="ARBA00022801"/>
    </source>
</evidence>
<evidence type="ECO:0000259" key="3">
    <source>
        <dbReference type="SMART" id="SM00885"/>
    </source>
</evidence>
<proteinExistence type="predicted"/>
<comment type="caution">
    <text evidence="4">The sequence shown here is derived from an EMBL/GenBank/DDBJ whole genome shotgun (WGS) entry which is preliminary data.</text>
</comment>
<protein>
    <recommendedName>
        <fullName evidence="3">Bacteriophage/plasmid primase P4 C-terminal domain-containing protein</fullName>
    </recommendedName>
</protein>
<keyword evidence="2" id="KW-0547">Nucleotide-binding</keyword>
<keyword evidence="2" id="KW-0347">Helicase</keyword>
<sequence length="1005" mass="110952">MSVSTRTQEIAEVIKALQSIGVSVLPVVPPQSADKYLDKDKSGNILYDAATGNPLPMLTGKKPSYFDANGIPRLIDHKQYQTKKPSEATLAIWFQDERTGIGCLGDDFIIWLDFDLDKFEYDVNACKAAYQSVLDKLPSLDNVWLESTQSGGYRIGLRVAEKPSFTNFSMTPGGTHVGEALGRGRFTVLAPSVGAKGSYINHNRPTELLIIPNVESIGIYPVSESKANTSKVTKQAVIQATKESQSFWNEAITRSNAAIASGDLLEVGESVATKTQAIGNGDGKSVDILHQLISSKNLAILEGSTDATDRSKALTTALNDVYGWKNWCIENKVDYRLSEDVLVSCGSKLGLDPARVQAIIKTISKNAQPALGYSLSKDEADLKRWSKINKILGVAKKTTPPKDDAAYEVTTTVEESILNVDFEGGDGDYKVFNQSFFNYTGKGFWKHEKDDKIEKKVSHTLRKLFKWVGNEDNWTKKHQFFTDKNKTSSIKLCRSALQMDEDISNNHLLCFQNGTVDLRTGELQAHHRENFITAAVAADYKKNAECPEVFLEFLKNSIGEENIPLLRAVIAMFIDPTAIYGYFLHIVGSSGSGKGTILRLISSLYSQENVRSISDFRDLENADKRHQTLTGARLVVFPDVAGFQKSGLLPFYELVDNGPLSGRPLFASSSYNKRWDCRFAMASTDYLQIDNTGEGWDRRVIHIATKSRGNQSPDPELGGKLEAVKGDIISWALAMPRDERNNLLINSSKLNKTAASIKMSQAISSDSAKAFIDQCLVPSEGYTIKTHELYAMYCAYCKSANSGTFQKNKFINHMKNIIPKNFVERAFGGFKSENGSKVRESIPAHWTGIKPIAGLFTEATSLNGNEPLIVCNTSLCSEGGWDLLMNGHSDDCDEISETQRPAVQPVVAPEPQPVAIPVPAPVPVSHTPSHPDFAKAYDGDNTQSVIELLVSFMGIDDRLEVGKLMYTLNNGVVKNEVRQHFKLTEQADYLRDCEISYMATLTDPF</sequence>
<gene>
    <name evidence="4" type="ORF">H6G97_47995</name>
</gene>
<dbReference type="EMBL" id="JACJSI010000501">
    <property type="protein sequence ID" value="MBD2536597.1"/>
    <property type="molecule type" value="Genomic_DNA"/>
</dbReference>
<dbReference type="Pfam" id="PF08706">
    <property type="entry name" value="D5_N"/>
    <property type="match status" value="1"/>
</dbReference>
<dbReference type="PANTHER" id="PTHR35372:SF2">
    <property type="entry name" value="SF3 HELICASE DOMAIN-CONTAINING PROTEIN"/>
    <property type="match status" value="1"/>
</dbReference>
<evidence type="ECO:0000256" key="2">
    <source>
        <dbReference type="ARBA" id="ARBA00022806"/>
    </source>
</evidence>
<dbReference type="PANTHER" id="PTHR35372">
    <property type="entry name" value="ATP BINDING PROTEIN-RELATED"/>
    <property type="match status" value="1"/>
</dbReference>
<reference evidence="4 5" key="1">
    <citation type="journal article" date="2020" name="ISME J.">
        <title>Comparative genomics reveals insights into cyanobacterial evolution and habitat adaptation.</title>
        <authorList>
            <person name="Chen M.Y."/>
            <person name="Teng W.K."/>
            <person name="Zhao L."/>
            <person name="Hu C.X."/>
            <person name="Zhou Y.K."/>
            <person name="Han B.P."/>
            <person name="Song L.R."/>
            <person name="Shu W.S."/>
        </authorList>
    </citation>
    <scope>NUCLEOTIDE SEQUENCE [LARGE SCALE GENOMIC DNA]</scope>
    <source>
        <strain evidence="4 5">FACHB-838</strain>
    </source>
</reference>
<dbReference type="SMART" id="SM00885">
    <property type="entry name" value="D5_N"/>
    <property type="match status" value="1"/>
</dbReference>
<dbReference type="InterPro" id="IPR051620">
    <property type="entry name" value="ORF904-like_C"/>
</dbReference>
<keyword evidence="5" id="KW-1185">Reference proteome</keyword>
<dbReference type="InterPro" id="IPR004968">
    <property type="entry name" value="DNA_primase/NTPase_C"/>
</dbReference>
<keyword evidence="1" id="KW-0378">Hydrolase</keyword>
<evidence type="ECO:0000313" key="5">
    <source>
        <dbReference type="Proteomes" id="UP000623440"/>
    </source>
</evidence>
<name>A0ABR8E4D6_9NOSO</name>
<dbReference type="RefSeq" id="WP_190947295.1">
    <property type="nucleotide sequence ID" value="NZ_JACJSI010000501.1"/>
</dbReference>
<dbReference type="InterPro" id="IPR014818">
    <property type="entry name" value="Phage/plasmid_primase_P4_C"/>
</dbReference>
<accession>A0ABR8E4D6</accession>
<keyword evidence="2" id="KW-0067">ATP-binding</keyword>